<comment type="caution">
    <text evidence="2">The sequence shown here is derived from an EMBL/GenBank/DDBJ whole genome shotgun (WGS) entry which is preliminary data.</text>
</comment>
<dbReference type="RefSeq" id="WP_008453545.1">
    <property type="nucleotide sequence ID" value="NZ_AOIJ01000038.1"/>
</dbReference>
<keyword evidence="3" id="KW-1185">Reference proteome</keyword>
<protein>
    <submittedName>
        <fullName evidence="2">Uncharacterized protein</fullName>
    </submittedName>
</protein>
<name>L9ZAU7_9EURY</name>
<accession>L9ZAU7</accession>
<feature type="region of interest" description="Disordered" evidence="1">
    <location>
        <begin position="103"/>
        <end position="129"/>
    </location>
</feature>
<organism evidence="2 3">
    <name type="scientific">Natrinema gari JCM 14663</name>
    <dbReference type="NCBI Taxonomy" id="1230459"/>
    <lineage>
        <taxon>Archaea</taxon>
        <taxon>Methanobacteriati</taxon>
        <taxon>Methanobacteriota</taxon>
        <taxon>Stenosarchaea group</taxon>
        <taxon>Halobacteria</taxon>
        <taxon>Halobacteriales</taxon>
        <taxon>Natrialbaceae</taxon>
        <taxon>Natrinema</taxon>
    </lineage>
</organism>
<reference evidence="2 3" key="1">
    <citation type="journal article" date="2014" name="PLoS Genet.">
        <title>Phylogenetically driven sequencing of extremely halophilic archaea reveals strategies for static and dynamic osmo-response.</title>
        <authorList>
            <person name="Becker E.A."/>
            <person name="Seitzer P.M."/>
            <person name="Tritt A."/>
            <person name="Larsen D."/>
            <person name="Krusor M."/>
            <person name="Yao A.I."/>
            <person name="Wu D."/>
            <person name="Madern D."/>
            <person name="Eisen J.A."/>
            <person name="Darling A.E."/>
            <person name="Facciotti M.T."/>
        </authorList>
    </citation>
    <scope>NUCLEOTIDE SEQUENCE [LARGE SCALE GENOMIC DNA]</scope>
    <source>
        <strain evidence="2 3">JCM 14663</strain>
    </source>
</reference>
<feature type="region of interest" description="Disordered" evidence="1">
    <location>
        <begin position="31"/>
        <end position="68"/>
    </location>
</feature>
<gene>
    <name evidence="2" type="ORF">C486_04840</name>
</gene>
<feature type="compositionally biased region" description="Polar residues" evidence="1">
    <location>
        <begin position="31"/>
        <end position="48"/>
    </location>
</feature>
<evidence type="ECO:0000256" key="1">
    <source>
        <dbReference type="SAM" id="MobiDB-lite"/>
    </source>
</evidence>
<feature type="compositionally biased region" description="Low complexity" evidence="1">
    <location>
        <begin position="49"/>
        <end position="68"/>
    </location>
</feature>
<feature type="compositionally biased region" description="Low complexity" evidence="1">
    <location>
        <begin position="103"/>
        <end position="112"/>
    </location>
</feature>
<sequence>MKRALTLTLTVALIGGLAFMGLAGTAAAQPQINPDVNSSVDIDQDSSATTTINNDQSNSNSQTQLASSYASSDTSYAKTVAYQSQDVDQNNVNVVDDVYTISANQANDNDANSTGIDTDVDIDFDELPL</sequence>
<dbReference type="Proteomes" id="UP000011592">
    <property type="component" value="Unassembled WGS sequence"/>
</dbReference>
<proteinExistence type="predicted"/>
<dbReference type="PATRIC" id="fig|1230459.4.peg.969"/>
<evidence type="ECO:0000313" key="2">
    <source>
        <dbReference type="EMBL" id="ELY82283.1"/>
    </source>
</evidence>
<dbReference type="EMBL" id="AOIJ01000038">
    <property type="protein sequence ID" value="ELY82283.1"/>
    <property type="molecule type" value="Genomic_DNA"/>
</dbReference>
<evidence type="ECO:0000313" key="3">
    <source>
        <dbReference type="Proteomes" id="UP000011592"/>
    </source>
</evidence>
<feature type="compositionally biased region" description="Acidic residues" evidence="1">
    <location>
        <begin position="118"/>
        <end position="129"/>
    </location>
</feature>
<dbReference type="AlphaFoldDB" id="L9ZAU7"/>